<accession>A0AA39TCB2</accession>
<dbReference type="Proteomes" id="UP001175227">
    <property type="component" value="Unassembled WGS sequence"/>
</dbReference>
<comment type="caution">
    <text evidence="1">The sequence shown here is derived from an EMBL/GenBank/DDBJ whole genome shotgun (WGS) entry which is preliminary data.</text>
</comment>
<keyword evidence="2" id="KW-1185">Reference proteome</keyword>
<protein>
    <recommendedName>
        <fullName evidence="3">F-box domain-containing protein</fullName>
    </recommendedName>
</protein>
<evidence type="ECO:0000313" key="2">
    <source>
        <dbReference type="Proteomes" id="UP001175227"/>
    </source>
</evidence>
<gene>
    <name evidence="1" type="ORF">IW261DRAFT_1624980</name>
</gene>
<reference evidence="1" key="1">
    <citation type="submission" date="2023-06" db="EMBL/GenBank/DDBJ databases">
        <authorList>
            <consortium name="Lawrence Berkeley National Laboratory"/>
            <person name="Ahrendt S."/>
            <person name="Sahu N."/>
            <person name="Indic B."/>
            <person name="Wong-Bajracharya J."/>
            <person name="Merenyi Z."/>
            <person name="Ke H.-M."/>
            <person name="Monk M."/>
            <person name="Kocsube S."/>
            <person name="Drula E."/>
            <person name="Lipzen A."/>
            <person name="Balint B."/>
            <person name="Henrissat B."/>
            <person name="Andreopoulos B."/>
            <person name="Martin F.M."/>
            <person name="Harder C.B."/>
            <person name="Rigling D."/>
            <person name="Ford K.L."/>
            <person name="Foster G.D."/>
            <person name="Pangilinan J."/>
            <person name="Papanicolaou A."/>
            <person name="Barry K."/>
            <person name="LaButti K."/>
            <person name="Viragh M."/>
            <person name="Koriabine M."/>
            <person name="Yan M."/>
            <person name="Riley R."/>
            <person name="Champramary S."/>
            <person name="Plett K.L."/>
            <person name="Tsai I.J."/>
            <person name="Slot J."/>
            <person name="Sipos G."/>
            <person name="Plett J."/>
            <person name="Nagy L.G."/>
            <person name="Grigoriev I.V."/>
        </authorList>
    </citation>
    <scope>NUCLEOTIDE SEQUENCE</scope>
    <source>
        <strain evidence="1">ICMP 16352</strain>
    </source>
</reference>
<evidence type="ECO:0008006" key="3">
    <source>
        <dbReference type="Google" id="ProtNLM"/>
    </source>
</evidence>
<sequence length="253" mass="28942">MLRQVQRYNIGFHMALPLNQLTRYTNGWDESGEEYSGGPALNRLHILKECPNLLHLEFIHGVPDDTAHTHANLPIQHHSVRPLHACDDVFFDSLILPSLEELFTSRRRKIRGSAALLKSMAVRALLQRSACPLQKLSLLDIVDIPVVVDILNNGPALTHLTLRFEFWHRDMDIGLGTLIHRLKVADCHGTLLPRLECLNIKIQHEHPTTMYIIDSAFCDFLESHWKISGEAMVTRLQKFDFFGCVPLDYPRIT</sequence>
<proteinExistence type="predicted"/>
<dbReference type="EMBL" id="JAUEPR010000011">
    <property type="protein sequence ID" value="KAK0479621.1"/>
    <property type="molecule type" value="Genomic_DNA"/>
</dbReference>
<dbReference type="AlphaFoldDB" id="A0AA39TCB2"/>
<organism evidence="1 2">
    <name type="scientific">Armillaria novae-zelandiae</name>
    <dbReference type="NCBI Taxonomy" id="153914"/>
    <lineage>
        <taxon>Eukaryota</taxon>
        <taxon>Fungi</taxon>
        <taxon>Dikarya</taxon>
        <taxon>Basidiomycota</taxon>
        <taxon>Agaricomycotina</taxon>
        <taxon>Agaricomycetes</taxon>
        <taxon>Agaricomycetidae</taxon>
        <taxon>Agaricales</taxon>
        <taxon>Marasmiineae</taxon>
        <taxon>Physalacriaceae</taxon>
        <taxon>Armillaria</taxon>
    </lineage>
</organism>
<name>A0AA39TCB2_9AGAR</name>
<evidence type="ECO:0000313" key="1">
    <source>
        <dbReference type="EMBL" id="KAK0479621.1"/>
    </source>
</evidence>